<accession>A0A4Q9I2V7</accession>
<dbReference type="RefSeq" id="WP_094791870.1">
    <property type="nucleotide sequence ID" value="NZ_NDXL01000001.1"/>
</dbReference>
<dbReference type="AlphaFoldDB" id="A0A4Q9I2V7"/>
<dbReference type="OrthoDB" id="4099827at2"/>
<protein>
    <recommendedName>
        <fullName evidence="3">Phosphodiester glycosidase domain-containing protein</fullName>
    </recommendedName>
</protein>
<evidence type="ECO:0000313" key="1">
    <source>
        <dbReference type="EMBL" id="TBO61289.1"/>
    </source>
</evidence>
<name>A0A4Q9I2V7_STRKA</name>
<evidence type="ECO:0008006" key="3">
    <source>
        <dbReference type="Google" id="ProtNLM"/>
    </source>
</evidence>
<reference evidence="1 2" key="1">
    <citation type="submission" date="2019-02" db="EMBL/GenBank/DDBJ databases">
        <title>Draft Genome Sequence of Streptomyces sp. AM-2504, identified by 16S rRNA comparative analysis as a Streptomyces Kasugaensis strain.</title>
        <authorList>
            <person name="Napolioni V."/>
            <person name="Giuliodori A.M."/>
            <person name="Spurio R."/>
            <person name="Fabbretti A."/>
        </authorList>
    </citation>
    <scope>NUCLEOTIDE SEQUENCE [LARGE SCALE GENOMIC DNA]</scope>
    <source>
        <strain evidence="1 2">AM-2504</strain>
    </source>
</reference>
<dbReference type="Proteomes" id="UP000292452">
    <property type="component" value="Unassembled WGS sequence"/>
</dbReference>
<proteinExistence type="predicted"/>
<keyword evidence="2" id="KW-1185">Reference proteome</keyword>
<dbReference type="EMBL" id="SIXH01000009">
    <property type="protein sequence ID" value="TBO61289.1"/>
    <property type="molecule type" value="Genomic_DNA"/>
</dbReference>
<comment type="caution">
    <text evidence="1">The sequence shown here is derived from an EMBL/GenBank/DDBJ whole genome shotgun (WGS) entry which is preliminary data.</text>
</comment>
<sequence>MNAPAAQASDKEDQAAVAALRARGIQVADIQALARDQSPFARRTTPSSRILAPGVALTARTVELGDGCFTNAFTLTVDLDRAQCCAVSSPAGFHLRDLVRGDAVAAGSGSFSYISDDPAYQPAEPCLDLAIRDSQVVCLPTITKPALLIRRGRPLVRTLAATGTLTIAGRTHSWSGSKERQPPNQSGHLTVFGAANCRVRYRDDPRTGFLRDVDPATNTTPRDPDALDCTVTSTGSGLRIAAVHPGGGADLFAGAFILRAHHPWPTHLTVGALVDVTSVDTHHVRDLESALSLGPSAAEASAGGTRAWDRSLGASPFRPAARHPRTLLALHDNHFQLTVLDGAPLTSTFRGTTVHETAELCARAGLDPSQVFHLDGGQTSKIAYTRHHQDPDVVGSLHYLQWPATADAPFRWRGLEGRLLRSALLITAPKETR</sequence>
<organism evidence="1 2">
    <name type="scientific">Streptomyces kasugaensis</name>
    <dbReference type="NCBI Taxonomy" id="1946"/>
    <lineage>
        <taxon>Bacteria</taxon>
        <taxon>Bacillati</taxon>
        <taxon>Actinomycetota</taxon>
        <taxon>Actinomycetes</taxon>
        <taxon>Kitasatosporales</taxon>
        <taxon>Streptomycetaceae</taxon>
        <taxon>Streptomyces</taxon>
    </lineage>
</organism>
<gene>
    <name evidence="1" type="ORF">EYS09_01990</name>
</gene>
<evidence type="ECO:0000313" key="2">
    <source>
        <dbReference type="Proteomes" id="UP000292452"/>
    </source>
</evidence>